<dbReference type="SUPFAM" id="SSF53756">
    <property type="entry name" value="UDP-Glycosyltransferase/glycogen phosphorylase"/>
    <property type="match status" value="1"/>
</dbReference>
<dbReference type="RefSeq" id="WP_096442936.1">
    <property type="nucleotide sequence ID" value="NZ_JBEEBB010000005.1"/>
</dbReference>
<comment type="caution">
    <text evidence="3">The sequence shown here is derived from an EMBL/GenBank/DDBJ whole genome shotgun (WGS) entry which is preliminary data.</text>
</comment>
<evidence type="ECO:0000259" key="2">
    <source>
        <dbReference type="Pfam" id="PF13439"/>
    </source>
</evidence>
<dbReference type="Proteomes" id="UP000238163">
    <property type="component" value="Unassembled WGS sequence"/>
</dbReference>
<dbReference type="InterPro" id="IPR028098">
    <property type="entry name" value="Glyco_trans_4-like_N"/>
</dbReference>
<dbReference type="Pfam" id="PF13439">
    <property type="entry name" value="Glyco_transf_4"/>
    <property type="match status" value="1"/>
</dbReference>
<evidence type="ECO:0000313" key="3">
    <source>
        <dbReference type="EMBL" id="PRQ67323.1"/>
    </source>
</evidence>
<dbReference type="InterPro" id="IPR050194">
    <property type="entry name" value="Glycosyltransferase_grp1"/>
</dbReference>
<sequence length="363" mass="40446">MKIVYVITGLGLGGAELQLVEIARKFNQLGHEIHIISLFGETLVDFGSDDITVHEINMNKSFQGIALAIFRLRNKIIQLHPDVVHSHMVHANIISRLVRAITPIKKLICTAHSNKECGKLLAILYKHTNRWCDVFTHVSEAGIRDFIKQGIVNESEMVCVYNGIDTDRFQLSSYKRNAFRLHLGINKKTPLIISVGRLTEPKDYPTLLESASYLVRKNIHFHWMIIGDGPLKEMLEQSILDLDLVGYVTLVGSKRNVESYMAAGDCFVLSSQYEGFGLVVAEAMAMECPVVVTDCGGVAEIVGEFGEVVPVSQAKKLAKAVENTLLKSSDDLAAVTSCGRKRVIDKFSLSKIINDWKTIYEIK</sequence>
<dbReference type="GO" id="GO:0016740">
    <property type="term" value="F:transferase activity"/>
    <property type="evidence" value="ECO:0007669"/>
    <property type="project" value="UniProtKB-KW"/>
</dbReference>
<reference evidence="3 4" key="2">
    <citation type="submission" date="2018-03" db="EMBL/GenBank/DDBJ databases">
        <title>Genetic Diversity and Phenotypic Plasticity of AHL Mediated Quorum Sensing in Environmental Strains of Vibrio mediterranei.</title>
        <authorList>
            <person name="Lantoine F."/>
            <person name="Vouve F."/>
        </authorList>
    </citation>
    <scope>NUCLEOTIDE SEQUENCE [LARGE SCALE GENOMIC DNA]</scope>
    <source>
        <strain evidence="3 4">17LN0615E</strain>
    </source>
</reference>
<dbReference type="InterPro" id="IPR001296">
    <property type="entry name" value="Glyco_trans_1"/>
</dbReference>
<keyword evidence="4" id="KW-1185">Reference proteome</keyword>
<dbReference type="PANTHER" id="PTHR45947:SF3">
    <property type="entry name" value="SULFOQUINOVOSYL TRANSFERASE SQD2"/>
    <property type="match status" value="1"/>
</dbReference>
<dbReference type="Pfam" id="PF00534">
    <property type="entry name" value="Glycos_transf_1"/>
    <property type="match status" value="1"/>
</dbReference>
<dbReference type="Gene3D" id="3.40.50.2000">
    <property type="entry name" value="Glycogen Phosphorylase B"/>
    <property type="match status" value="2"/>
</dbReference>
<gene>
    <name evidence="3" type="ORF">COR51_12155</name>
</gene>
<feature type="domain" description="Glycosyltransferase subfamily 4-like N-terminal" evidence="2">
    <location>
        <begin position="13"/>
        <end position="168"/>
    </location>
</feature>
<dbReference type="EMBL" id="NWTN01000006">
    <property type="protein sequence ID" value="PRQ67323.1"/>
    <property type="molecule type" value="Genomic_DNA"/>
</dbReference>
<evidence type="ECO:0000313" key="4">
    <source>
        <dbReference type="Proteomes" id="UP000238163"/>
    </source>
</evidence>
<proteinExistence type="predicted"/>
<feature type="domain" description="Glycosyl transferase family 1" evidence="1">
    <location>
        <begin position="180"/>
        <end position="328"/>
    </location>
</feature>
<name>A0ABX5DDP6_9VIBR</name>
<evidence type="ECO:0000259" key="1">
    <source>
        <dbReference type="Pfam" id="PF00534"/>
    </source>
</evidence>
<reference evidence="3 4" key="1">
    <citation type="submission" date="2017-09" db="EMBL/GenBank/DDBJ databases">
        <authorList>
            <person name="Girard L."/>
            <person name="Lami R."/>
            <person name="Suzuki M."/>
            <person name="Baudart J."/>
        </authorList>
    </citation>
    <scope>NUCLEOTIDE SEQUENCE [LARGE SCALE GENOMIC DNA]</scope>
    <source>
        <strain evidence="3 4">17LN0615E</strain>
    </source>
</reference>
<dbReference type="PANTHER" id="PTHR45947">
    <property type="entry name" value="SULFOQUINOVOSYL TRANSFERASE SQD2"/>
    <property type="match status" value="1"/>
</dbReference>
<organism evidence="3 4">
    <name type="scientific">Vibrio mediterranei</name>
    <dbReference type="NCBI Taxonomy" id="689"/>
    <lineage>
        <taxon>Bacteria</taxon>
        <taxon>Pseudomonadati</taxon>
        <taxon>Pseudomonadota</taxon>
        <taxon>Gammaproteobacteria</taxon>
        <taxon>Vibrionales</taxon>
        <taxon>Vibrionaceae</taxon>
        <taxon>Vibrio</taxon>
    </lineage>
</organism>
<protein>
    <submittedName>
        <fullName evidence="3">Glycosyl transferase</fullName>
    </submittedName>
</protein>
<accession>A0ABX5DDP6</accession>
<keyword evidence="3" id="KW-0808">Transferase</keyword>